<proteinExistence type="predicted"/>
<dbReference type="InterPro" id="IPR009001">
    <property type="entry name" value="Transl_elong_EF1A/Init_IF2_C"/>
</dbReference>
<dbReference type="Gene3D" id="2.40.30.10">
    <property type="entry name" value="Translation factors"/>
    <property type="match status" value="1"/>
</dbReference>
<dbReference type="CDD" id="cd04095">
    <property type="entry name" value="CysN_NoDQ_III"/>
    <property type="match status" value="1"/>
</dbReference>
<evidence type="ECO:0000256" key="2">
    <source>
        <dbReference type="ARBA" id="ARBA00023134"/>
    </source>
</evidence>
<evidence type="ECO:0000313" key="4">
    <source>
        <dbReference type="EMBL" id="OIQ73910.1"/>
    </source>
</evidence>
<evidence type="ECO:0000259" key="3">
    <source>
        <dbReference type="Pfam" id="PF22594"/>
    </source>
</evidence>
<feature type="domain" description="GTP-eEF1A C-terminal" evidence="3">
    <location>
        <begin position="2"/>
        <end position="68"/>
    </location>
</feature>
<dbReference type="GO" id="GO:0005525">
    <property type="term" value="F:GTP binding"/>
    <property type="evidence" value="ECO:0007669"/>
    <property type="project" value="UniProtKB-KW"/>
</dbReference>
<evidence type="ECO:0000256" key="1">
    <source>
        <dbReference type="ARBA" id="ARBA00022741"/>
    </source>
</evidence>
<dbReference type="InterPro" id="IPR054696">
    <property type="entry name" value="GTP-eEF1A_C"/>
</dbReference>
<protein>
    <submittedName>
        <fullName evidence="4">Bifunctional enzyme CysN/CysC</fullName>
    </submittedName>
</protein>
<gene>
    <name evidence="4" type="primary">cysNC_8</name>
    <name evidence="4" type="ORF">GALL_444470</name>
</gene>
<dbReference type="Pfam" id="PF22594">
    <property type="entry name" value="GTP-eEF1A_C"/>
    <property type="match status" value="1"/>
</dbReference>
<keyword evidence="1" id="KW-0547">Nucleotide-binding</keyword>
<name>A0A1J5PQP0_9ZZZZ</name>
<dbReference type="InterPro" id="IPR044139">
    <property type="entry name" value="CysN_NoDQ_III"/>
</dbReference>
<organism evidence="4">
    <name type="scientific">mine drainage metagenome</name>
    <dbReference type="NCBI Taxonomy" id="410659"/>
    <lineage>
        <taxon>unclassified sequences</taxon>
        <taxon>metagenomes</taxon>
        <taxon>ecological metagenomes</taxon>
    </lineage>
</organism>
<dbReference type="SUPFAM" id="SSF50465">
    <property type="entry name" value="EF-Tu/eEF-1alpha/eIF2-gamma C-terminal domain"/>
    <property type="match status" value="1"/>
</dbReference>
<keyword evidence="2" id="KW-0342">GTP-binding</keyword>
<dbReference type="EMBL" id="MLJW01002693">
    <property type="protein sequence ID" value="OIQ73910.1"/>
    <property type="molecule type" value="Genomic_DNA"/>
</dbReference>
<dbReference type="AlphaFoldDB" id="A0A1J5PQP0"/>
<sequence>MSLDERVDINTLQRIPSPPELRMNEIGKVRFKLLKPIACDAYLDNRATGGFIVIDDFTNMTIGAGMIQ</sequence>
<accession>A0A1J5PQP0</accession>
<comment type="caution">
    <text evidence="4">The sequence shown here is derived from an EMBL/GenBank/DDBJ whole genome shotgun (WGS) entry which is preliminary data.</text>
</comment>
<reference evidence="4" key="1">
    <citation type="submission" date="2016-10" db="EMBL/GenBank/DDBJ databases">
        <title>Sequence of Gallionella enrichment culture.</title>
        <authorList>
            <person name="Poehlein A."/>
            <person name="Muehling M."/>
            <person name="Daniel R."/>
        </authorList>
    </citation>
    <scope>NUCLEOTIDE SEQUENCE</scope>
</reference>